<evidence type="ECO:0000313" key="3">
    <source>
        <dbReference type="Proteomes" id="UP000054564"/>
    </source>
</evidence>
<feature type="compositionally biased region" description="Polar residues" evidence="1">
    <location>
        <begin position="680"/>
        <end position="689"/>
    </location>
</feature>
<feature type="compositionally biased region" description="Pro residues" evidence="1">
    <location>
        <begin position="82"/>
        <end position="91"/>
    </location>
</feature>
<feature type="compositionally biased region" description="Low complexity" evidence="1">
    <location>
        <begin position="435"/>
        <end position="447"/>
    </location>
</feature>
<feature type="region of interest" description="Disordered" evidence="1">
    <location>
        <begin position="1"/>
        <end position="52"/>
    </location>
</feature>
<evidence type="ECO:0000313" key="2">
    <source>
        <dbReference type="EMBL" id="KNE94039.1"/>
    </source>
</evidence>
<feature type="compositionally biased region" description="Basic and acidic residues" evidence="1">
    <location>
        <begin position="660"/>
        <end position="675"/>
    </location>
</feature>
<sequence>MSSIESIEEVKQQPNPLFNDGENTSTTPLANTHSIHKKIRKERRLTPARTPQLVSLRQAYSHPWGTNIPPHRQAVLQASSPSPSPSPPSPSPFSSFSSAFNLSHLKSLARLSTSNLAIQPAQKHQDVRGVGSGPELIAIPNLARPFSVTDVNRHDSRLCDIVRQNENLKSLLLTNISKPPRDTLVASNQSPEYNLKYPSSPSPAKSITTQPVAQMASLVSPPSFQSIIRTDLLPSLQRAHSSPRCSFSLESAGSPQLSSETSSSPHSTHEQLQDTDKSLTPPCSPPTGTSSPSNCQTCRFPLSRASSESSFLLSLSYRSPLFDDFDEEDAAAHSHDPINHEASFSDEQDQVSRQPSLCSSSPDSPHPLSTWWSDLPPHRRAHIIEAESWPIFTPSAPVPILGSPLSGYCACSSLPAPEPSTSALSSPEQTKHTPDSSLPNSTLSSGSRPPFSTNLNLLVPAPLDQDEIDPLLSGHRSTLEIDTSSFSTPSLPSIADCRADACDSEPNSQPIRRKKRRGEESTPNSTESLLTKSLRRLSRKLPNIQWGNLSVRMYNPQQLAGSRTGRDGADGVDEEGPGEEENVLPSGVVDEDSSADPVGEDEKAQISRLVKSWTSDNIQPQNSLNGSFIVDPEMEWSSMMVQLETFSPNSNKKAHQLRTQTERKMPRRTRAEQHSRRTPGGNSDSTPTSRMAGDRRGSVEGEGDRSEPVVQEDRSMKRSQSKKRLTRSQQQKQQQQRGIKSGSDQAQKKSMVKLTRRVVSNPLHLLQLTLELNMMRNYKIKSPLKQRSMKLILTKLSPNSQANNEFEYISSPLRFEI</sequence>
<feature type="compositionally biased region" description="Low complexity" evidence="1">
    <location>
        <begin position="278"/>
        <end position="295"/>
    </location>
</feature>
<feature type="compositionally biased region" description="Low complexity" evidence="1">
    <location>
        <begin position="727"/>
        <end position="737"/>
    </location>
</feature>
<name>A0A0L0V4Z3_9BASI</name>
<dbReference type="EMBL" id="AJIL01000125">
    <property type="protein sequence ID" value="KNE94039.1"/>
    <property type="molecule type" value="Genomic_DNA"/>
</dbReference>
<feature type="region of interest" description="Disordered" evidence="1">
    <location>
        <begin position="417"/>
        <end position="457"/>
    </location>
</feature>
<accession>A0A0L0V4Z3</accession>
<comment type="caution">
    <text evidence="2">The sequence shown here is derived from an EMBL/GenBank/DDBJ whole genome shotgun (WGS) entry which is preliminary data.</text>
</comment>
<feature type="region of interest" description="Disordered" evidence="1">
    <location>
        <begin position="497"/>
        <end position="529"/>
    </location>
</feature>
<reference evidence="3" key="1">
    <citation type="submission" date="2014-03" db="EMBL/GenBank/DDBJ databases">
        <title>The Genome Sequence of Puccinia striiformis f. sp. tritici PST-78.</title>
        <authorList>
            <consortium name="The Broad Institute Genome Sequencing Platform"/>
            <person name="Cuomo C."/>
            <person name="Hulbert S."/>
            <person name="Chen X."/>
            <person name="Walker B."/>
            <person name="Young S.K."/>
            <person name="Zeng Q."/>
            <person name="Gargeya S."/>
            <person name="Fitzgerald M."/>
            <person name="Haas B."/>
            <person name="Abouelleil A."/>
            <person name="Alvarado L."/>
            <person name="Arachchi H.M."/>
            <person name="Berlin A.M."/>
            <person name="Chapman S.B."/>
            <person name="Goldberg J."/>
            <person name="Griggs A."/>
            <person name="Gujja S."/>
            <person name="Hansen M."/>
            <person name="Howarth C."/>
            <person name="Imamovic A."/>
            <person name="Larimer J."/>
            <person name="McCowan C."/>
            <person name="Montmayeur A."/>
            <person name="Murphy C."/>
            <person name="Neiman D."/>
            <person name="Pearson M."/>
            <person name="Priest M."/>
            <person name="Roberts A."/>
            <person name="Saif S."/>
            <person name="Shea T."/>
            <person name="Sisk P."/>
            <person name="Sykes S."/>
            <person name="Wortman J."/>
            <person name="Nusbaum C."/>
            <person name="Birren B."/>
        </authorList>
    </citation>
    <scope>NUCLEOTIDE SEQUENCE [LARGE SCALE GENOMIC DNA]</scope>
    <source>
        <strain evidence="3">race PST-78</strain>
    </source>
</reference>
<feature type="region of interest" description="Disordered" evidence="1">
    <location>
        <begin position="75"/>
        <end position="94"/>
    </location>
</feature>
<feature type="compositionally biased region" description="Basic and acidic residues" evidence="1">
    <location>
        <begin position="267"/>
        <end position="277"/>
    </location>
</feature>
<protein>
    <submittedName>
        <fullName evidence="2">Uncharacterized protein</fullName>
    </submittedName>
</protein>
<dbReference type="AlphaFoldDB" id="A0A0L0V4Z3"/>
<organism evidence="2 3">
    <name type="scientific">Puccinia striiformis f. sp. tritici PST-78</name>
    <dbReference type="NCBI Taxonomy" id="1165861"/>
    <lineage>
        <taxon>Eukaryota</taxon>
        <taxon>Fungi</taxon>
        <taxon>Dikarya</taxon>
        <taxon>Basidiomycota</taxon>
        <taxon>Pucciniomycotina</taxon>
        <taxon>Pucciniomycetes</taxon>
        <taxon>Pucciniales</taxon>
        <taxon>Pucciniaceae</taxon>
        <taxon>Puccinia</taxon>
    </lineage>
</organism>
<feature type="region of interest" description="Disordered" evidence="1">
    <location>
        <begin position="646"/>
        <end position="751"/>
    </location>
</feature>
<feature type="compositionally biased region" description="Polar residues" evidence="1">
    <location>
        <begin position="185"/>
        <end position="208"/>
    </location>
</feature>
<feature type="compositionally biased region" description="Acidic residues" evidence="1">
    <location>
        <begin position="570"/>
        <end position="582"/>
    </location>
</feature>
<dbReference type="Proteomes" id="UP000054564">
    <property type="component" value="Unassembled WGS sequence"/>
</dbReference>
<feature type="compositionally biased region" description="Low complexity" evidence="1">
    <location>
        <begin position="254"/>
        <end position="266"/>
    </location>
</feature>
<feature type="compositionally biased region" description="Polar residues" evidence="1">
    <location>
        <begin position="419"/>
        <end position="428"/>
    </location>
</feature>
<feature type="compositionally biased region" description="Basic residues" evidence="1">
    <location>
        <begin position="34"/>
        <end position="43"/>
    </location>
</feature>
<evidence type="ECO:0000256" key="1">
    <source>
        <dbReference type="SAM" id="MobiDB-lite"/>
    </source>
</evidence>
<feature type="region of interest" description="Disordered" evidence="1">
    <location>
        <begin position="244"/>
        <end position="295"/>
    </location>
</feature>
<feature type="compositionally biased region" description="Polar residues" evidence="1">
    <location>
        <begin position="244"/>
        <end position="253"/>
    </location>
</feature>
<feature type="region of interest" description="Disordered" evidence="1">
    <location>
        <begin position="558"/>
        <end position="607"/>
    </location>
</feature>
<dbReference type="OrthoDB" id="2503750at2759"/>
<feature type="compositionally biased region" description="Basic residues" evidence="1">
    <location>
        <begin position="717"/>
        <end position="726"/>
    </location>
</feature>
<feature type="region of interest" description="Disordered" evidence="1">
    <location>
        <begin position="344"/>
        <end position="370"/>
    </location>
</feature>
<keyword evidence="3" id="KW-1185">Reference proteome</keyword>
<gene>
    <name evidence="2" type="ORF">PSTG_12613</name>
</gene>
<feature type="region of interest" description="Disordered" evidence="1">
    <location>
        <begin position="180"/>
        <end position="208"/>
    </location>
</feature>
<feature type="compositionally biased region" description="Polar residues" evidence="1">
    <location>
        <begin position="12"/>
        <end position="33"/>
    </location>
</feature>
<feature type="compositionally biased region" description="Polar residues" evidence="1">
    <location>
        <begin position="351"/>
        <end position="363"/>
    </location>
</feature>
<proteinExistence type="predicted"/>
<feature type="compositionally biased region" description="Basic and acidic residues" evidence="1">
    <location>
        <begin position="692"/>
        <end position="716"/>
    </location>
</feature>